<dbReference type="NCBIfam" id="TIGR01498">
    <property type="entry name" value="folK"/>
    <property type="match status" value="1"/>
</dbReference>
<comment type="caution">
    <text evidence="14">The sequence shown here is derived from an EMBL/GenBank/DDBJ whole genome shotgun (WGS) entry which is preliminary data.</text>
</comment>
<dbReference type="PROSITE" id="PS00794">
    <property type="entry name" value="HPPK"/>
    <property type="match status" value="1"/>
</dbReference>
<dbReference type="SUPFAM" id="SSF55083">
    <property type="entry name" value="6-hydroxymethyl-7,8-dihydropterin pyrophosphokinase, HPPK"/>
    <property type="match status" value="1"/>
</dbReference>
<evidence type="ECO:0000256" key="8">
    <source>
        <dbReference type="ARBA" id="ARBA00022840"/>
    </source>
</evidence>
<keyword evidence="9" id="KW-0289">Folate biosynthesis</keyword>
<feature type="domain" description="7,8-dihydro-6-hydroxymethylpterin-pyrophosphokinase" evidence="13">
    <location>
        <begin position="97"/>
        <end position="108"/>
    </location>
</feature>
<organism evidence="14 15">
    <name type="scientific">Roseibaca calidilacus</name>
    <dbReference type="NCBI Taxonomy" id="1666912"/>
    <lineage>
        <taxon>Bacteria</taxon>
        <taxon>Pseudomonadati</taxon>
        <taxon>Pseudomonadota</taxon>
        <taxon>Alphaproteobacteria</taxon>
        <taxon>Rhodobacterales</taxon>
        <taxon>Paracoccaceae</taxon>
        <taxon>Roseinatronobacter</taxon>
    </lineage>
</organism>
<dbReference type="InterPro" id="IPR000550">
    <property type="entry name" value="Hppk"/>
</dbReference>
<evidence type="ECO:0000259" key="13">
    <source>
        <dbReference type="PROSITE" id="PS00794"/>
    </source>
</evidence>
<dbReference type="Proteomes" id="UP000182045">
    <property type="component" value="Unassembled WGS sequence"/>
</dbReference>
<accession>A0ABM9VS71</accession>
<sequence length="193" mass="20975">MTNVTECNSVLVAIGANLPGQMDSPKGQVVSAISELVTETLAVLSQSRLYGTPCFPPGAGPDFVNAAVRCRTSLSPSEVLDRLHQIEVRMGRVRQVRWGARVIDIDLLAYGDQVLPDRAGYAHWAALAPEAQAVRAPQDLILPHPRLHERGFVLVPLMDVAPDWVHPVTGQTVRQMHAALDPAELAQIQPLTE</sequence>
<evidence type="ECO:0000256" key="10">
    <source>
        <dbReference type="ARBA" id="ARBA00029409"/>
    </source>
</evidence>
<comment type="function">
    <text evidence="10">Catalyzes the transfer of pyrophosphate from adenosine triphosphate (ATP) to 6-hydroxymethyl-7,8-dihydropterin, an enzymatic step in folate biosynthesis pathway.</text>
</comment>
<evidence type="ECO:0000256" key="2">
    <source>
        <dbReference type="ARBA" id="ARBA00005810"/>
    </source>
</evidence>
<evidence type="ECO:0000256" key="4">
    <source>
        <dbReference type="ARBA" id="ARBA00016218"/>
    </source>
</evidence>
<keyword evidence="8" id="KW-0067">ATP-binding</keyword>
<evidence type="ECO:0000256" key="3">
    <source>
        <dbReference type="ARBA" id="ARBA00013253"/>
    </source>
</evidence>
<evidence type="ECO:0000256" key="6">
    <source>
        <dbReference type="ARBA" id="ARBA00022741"/>
    </source>
</evidence>
<evidence type="ECO:0000256" key="11">
    <source>
        <dbReference type="ARBA" id="ARBA00029766"/>
    </source>
</evidence>
<dbReference type="Gene3D" id="3.30.70.560">
    <property type="entry name" value="7,8-Dihydro-6-hydroxymethylpterin-pyrophosphokinase HPPK"/>
    <property type="match status" value="1"/>
</dbReference>
<evidence type="ECO:0000313" key="15">
    <source>
        <dbReference type="Proteomes" id="UP000182045"/>
    </source>
</evidence>
<comment type="pathway">
    <text evidence="1">Cofactor biosynthesis; tetrahydrofolate biosynthesis; 2-amino-4-hydroxy-6-hydroxymethyl-7,8-dihydropteridine diphosphate from 7,8-dihydroneopterin triphosphate: step 4/4.</text>
</comment>
<name>A0ABM9VS71_9RHOB</name>
<dbReference type="EMBL" id="FBYC01000004">
    <property type="protein sequence ID" value="CUX80441.1"/>
    <property type="molecule type" value="Genomic_DNA"/>
</dbReference>
<keyword evidence="7" id="KW-0418">Kinase</keyword>
<evidence type="ECO:0000256" key="12">
    <source>
        <dbReference type="ARBA" id="ARBA00033413"/>
    </source>
</evidence>
<dbReference type="Pfam" id="PF01288">
    <property type="entry name" value="HPPK"/>
    <property type="match status" value="1"/>
</dbReference>
<dbReference type="PANTHER" id="PTHR43071">
    <property type="entry name" value="2-AMINO-4-HYDROXY-6-HYDROXYMETHYLDIHYDROPTERIDINE PYROPHOSPHOKINASE"/>
    <property type="match status" value="1"/>
</dbReference>
<keyword evidence="6" id="KW-0547">Nucleotide-binding</keyword>
<evidence type="ECO:0000313" key="14">
    <source>
        <dbReference type="EMBL" id="CUX80441.1"/>
    </source>
</evidence>
<evidence type="ECO:0000256" key="1">
    <source>
        <dbReference type="ARBA" id="ARBA00005051"/>
    </source>
</evidence>
<proteinExistence type="inferred from homology"/>
<protein>
    <recommendedName>
        <fullName evidence="4">2-amino-4-hydroxy-6-hydroxymethyldihydropteridine pyrophosphokinase</fullName>
        <ecNumber evidence="3">2.7.6.3</ecNumber>
    </recommendedName>
    <alternativeName>
        <fullName evidence="11">6-hydroxymethyl-7,8-dihydropterin pyrophosphokinase</fullName>
    </alternativeName>
    <alternativeName>
        <fullName evidence="12">7,8-dihydro-6-hydroxymethylpterin-pyrophosphokinase</fullName>
    </alternativeName>
</protein>
<evidence type="ECO:0000256" key="7">
    <source>
        <dbReference type="ARBA" id="ARBA00022777"/>
    </source>
</evidence>
<comment type="similarity">
    <text evidence="2">Belongs to the HPPK family.</text>
</comment>
<keyword evidence="5" id="KW-0808">Transferase</keyword>
<dbReference type="CDD" id="cd00483">
    <property type="entry name" value="HPPK"/>
    <property type="match status" value="1"/>
</dbReference>
<dbReference type="InterPro" id="IPR035907">
    <property type="entry name" value="Hppk_sf"/>
</dbReference>
<dbReference type="EC" id="2.7.6.3" evidence="3"/>
<reference evidence="14 15" key="1">
    <citation type="submission" date="2016-01" db="EMBL/GenBank/DDBJ databases">
        <authorList>
            <person name="Varghese N."/>
        </authorList>
    </citation>
    <scope>NUCLEOTIDE SEQUENCE [LARGE SCALE GENOMIC DNA]</scope>
    <source>
        <strain evidence="14 15">HL-91</strain>
    </source>
</reference>
<keyword evidence="15" id="KW-1185">Reference proteome</keyword>
<dbReference type="PANTHER" id="PTHR43071:SF1">
    <property type="entry name" value="2-AMINO-4-HYDROXY-6-HYDROXYMETHYLDIHYDROPTERIDINE PYROPHOSPHOKINASE"/>
    <property type="match status" value="1"/>
</dbReference>
<gene>
    <name evidence="14" type="ORF">Ga0058931_1138</name>
</gene>
<evidence type="ECO:0000256" key="5">
    <source>
        <dbReference type="ARBA" id="ARBA00022679"/>
    </source>
</evidence>
<evidence type="ECO:0000256" key="9">
    <source>
        <dbReference type="ARBA" id="ARBA00022909"/>
    </source>
</evidence>